<dbReference type="RefSeq" id="WP_140850207.1">
    <property type="nucleotide sequence ID" value="NZ_RCZC01000002.1"/>
</dbReference>
<gene>
    <name evidence="2" type="ORF">EAH76_10890</name>
</gene>
<protein>
    <submittedName>
        <fullName evidence="2">HNH endonuclease</fullName>
    </submittedName>
</protein>
<keyword evidence="2" id="KW-0540">Nuclease</keyword>
<keyword evidence="2" id="KW-0378">Hydrolase</keyword>
<dbReference type="Pfam" id="PF13391">
    <property type="entry name" value="HNH_2"/>
    <property type="match status" value="1"/>
</dbReference>
<dbReference type="InterPro" id="IPR003615">
    <property type="entry name" value="HNH_nuc"/>
</dbReference>
<sequence>MKGVFEISGTSRYDDLIAERYHFPRVYLRVAERFVGDWVVYRETGSDGGRKAYVAVARVQRIDPDPNDSGLFYARVTDFLELGHAVPYRDNDGRFAERFLRELPTVSVVGRALRGRSVREIGAADFVAIVDSGLSRTLDQQNAIRLELEPRFLDPATESLIQQPPTERRIEEMLVNRKIRDAAFRGLVLDAYDSTCAVTGLRIVNGGGKAEAQAAHIWSVADGGPDEVQNGIALSATAHWLFDRHLISLDDKFGLLVSHNKVPAELRQLFPSSGRPIRLPSDARLHPRPEYVARHRERFAGMA</sequence>
<dbReference type="AlphaFoldDB" id="A0A502G0L2"/>
<keyword evidence="2" id="KW-0255">Endonuclease</keyword>
<evidence type="ECO:0000259" key="1">
    <source>
        <dbReference type="Pfam" id="PF13391"/>
    </source>
</evidence>
<dbReference type="Proteomes" id="UP000319931">
    <property type="component" value="Unassembled WGS sequence"/>
</dbReference>
<accession>A0A502G0L2</accession>
<name>A0A502G0L2_9SPHN</name>
<keyword evidence="3" id="KW-1185">Reference proteome</keyword>
<evidence type="ECO:0000313" key="3">
    <source>
        <dbReference type="Proteomes" id="UP000319931"/>
    </source>
</evidence>
<dbReference type="OrthoDB" id="7181882at2"/>
<dbReference type="GO" id="GO:0004519">
    <property type="term" value="F:endonuclease activity"/>
    <property type="evidence" value="ECO:0007669"/>
    <property type="project" value="UniProtKB-KW"/>
</dbReference>
<organism evidence="2 3">
    <name type="scientific">Sphingomonas glacialis</name>
    <dbReference type="NCBI Taxonomy" id="658225"/>
    <lineage>
        <taxon>Bacteria</taxon>
        <taxon>Pseudomonadati</taxon>
        <taxon>Pseudomonadota</taxon>
        <taxon>Alphaproteobacteria</taxon>
        <taxon>Sphingomonadales</taxon>
        <taxon>Sphingomonadaceae</taxon>
        <taxon>Sphingomonas</taxon>
    </lineage>
</organism>
<reference evidence="2 3" key="1">
    <citation type="journal article" date="2019" name="Environ. Microbiol.">
        <title>Species interactions and distinct microbial communities in high Arctic permafrost affected cryosols are associated with the CH4 and CO2 gas fluxes.</title>
        <authorList>
            <person name="Altshuler I."/>
            <person name="Hamel J."/>
            <person name="Turney S."/>
            <person name="Magnuson E."/>
            <person name="Levesque R."/>
            <person name="Greer C."/>
            <person name="Whyte L.G."/>
        </authorList>
    </citation>
    <scope>NUCLEOTIDE SEQUENCE [LARGE SCALE GENOMIC DNA]</scope>
    <source>
        <strain evidence="2 3">E6.1</strain>
    </source>
</reference>
<proteinExistence type="predicted"/>
<comment type="caution">
    <text evidence="2">The sequence shown here is derived from an EMBL/GenBank/DDBJ whole genome shotgun (WGS) entry which is preliminary data.</text>
</comment>
<feature type="domain" description="HNH nuclease" evidence="1">
    <location>
        <begin position="196"/>
        <end position="250"/>
    </location>
</feature>
<evidence type="ECO:0000313" key="2">
    <source>
        <dbReference type="EMBL" id="TPG55070.1"/>
    </source>
</evidence>
<dbReference type="EMBL" id="RCZC01000002">
    <property type="protein sequence ID" value="TPG55070.1"/>
    <property type="molecule type" value="Genomic_DNA"/>
</dbReference>